<dbReference type="GO" id="GO:0003723">
    <property type="term" value="F:RNA binding"/>
    <property type="evidence" value="ECO:0007669"/>
    <property type="project" value="UniProtKB-KW"/>
</dbReference>
<evidence type="ECO:0000259" key="4">
    <source>
        <dbReference type="Pfam" id="PF01881"/>
    </source>
</evidence>
<dbReference type="InterPro" id="IPR045747">
    <property type="entry name" value="CRISPR-assoc_prot_Cas6_N_sf"/>
</dbReference>
<dbReference type="Proteomes" id="UP000738826">
    <property type="component" value="Unassembled WGS sequence"/>
</dbReference>
<evidence type="ECO:0000256" key="1">
    <source>
        <dbReference type="ARBA" id="ARBA00005937"/>
    </source>
</evidence>
<keyword evidence="3" id="KW-0051">Antiviral defense</keyword>
<comment type="caution">
    <text evidence="5">The sequence shown here is derived from an EMBL/GenBank/DDBJ whole genome shotgun (WGS) entry which is preliminary data.</text>
</comment>
<dbReference type="InterPro" id="IPR010156">
    <property type="entry name" value="CRISPR-assoc_prot_Cas6"/>
</dbReference>
<reference evidence="5" key="1">
    <citation type="submission" date="2019-11" db="EMBL/GenBank/DDBJ databases">
        <title>Lipid analysis of CO2-rich subsurface aquifers suggests an autotrophy-based deep biosphere with lysolipids enriched in CPR bacteria.</title>
        <authorList>
            <person name="Probst A.J."/>
            <person name="Elling F.J."/>
            <person name="Castelle C.J."/>
            <person name="Zhu Q."/>
            <person name="Elvert M."/>
            <person name="Birarda G."/>
            <person name="Holman H.-Y."/>
            <person name="Lane K.R."/>
            <person name="Ladd B."/>
            <person name="Ryan M.C."/>
            <person name="Woyke T."/>
            <person name="Hinrichs K.-U."/>
            <person name="Banfield J.F."/>
        </authorList>
    </citation>
    <scope>NUCLEOTIDE SEQUENCE</scope>
    <source>
        <strain evidence="5">CG_2015-01_33_1645</strain>
        <strain evidence="6">CG_2015-04_33_537</strain>
    </source>
</reference>
<dbReference type="Proteomes" id="UP000768163">
    <property type="component" value="Unassembled WGS sequence"/>
</dbReference>
<dbReference type="EMBL" id="JAACQH010000029">
    <property type="protein sequence ID" value="NCS91146.1"/>
    <property type="molecule type" value="Genomic_DNA"/>
</dbReference>
<evidence type="ECO:0000256" key="2">
    <source>
        <dbReference type="ARBA" id="ARBA00022884"/>
    </source>
</evidence>
<keyword evidence="2" id="KW-0694">RNA-binding</keyword>
<gene>
    <name evidence="5" type="primary">cas6</name>
    <name evidence="6" type="ORF">GW779_01815</name>
    <name evidence="5" type="ORF">GW910_03140</name>
</gene>
<dbReference type="Pfam" id="PF01881">
    <property type="entry name" value="Cas_Cas6_C"/>
    <property type="match status" value="1"/>
</dbReference>
<evidence type="ECO:0000313" key="6">
    <source>
        <dbReference type="EMBL" id="NCS91146.1"/>
    </source>
</evidence>
<sequence>MRLIIKILPKEIFAYEEINKYFIHSFIWNLLKDTEFSKFHDTNKFKFFTFSNIFPVSGFKFNEEKQFVVSSPNDYFIETVAKALRNTRYFKLGIHEFELKEFKKFSMGLKQRWETATPIVLYENNNTNTYYSINRNPDLNFFLERLKDNALKKFNAFYNKNFGFEEPLFDRMFFKRQVATHIRKNQAEFLFLGTLWEFEIDLLRINREKNEKKIKFYEFIMDCGLGEKNSFGFGCVNMQREKGWREKKDFQANRRQRQDKALISYEHD</sequence>
<dbReference type="GO" id="GO:0051607">
    <property type="term" value="P:defense response to virus"/>
    <property type="evidence" value="ECO:0007669"/>
    <property type="project" value="UniProtKB-KW"/>
</dbReference>
<comment type="similarity">
    <text evidence="1">Belongs to the CRISPR-associated protein Cas6/Cse3/CasE family.</text>
</comment>
<dbReference type="Gene3D" id="3.30.70.1890">
    <property type="match status" value="1"/>
</dbReference>
<dbReference type="EMBL" id="JAACVF010000078">
    <property type="protein sequence ID" value="NCN65056.1"/>
    <property type="molecule type" value="Genomic_DNA"/>
</dbReference>
<proteinExistence type="inferred from homology"/>
<dbReference type="NCBIfam" id="TIGR01877">
    <property type="entry name" value="cas_cas6"/>
    <property type="match status" value="1"/>
</dbReference>
<evidence type="ECO:0000313" key="5">
    <source>
        <dbReference type="EMBL" id="NCN65056.1"/>
    </source>
</evidence>
<dbReference type="InterPro" id="IPR049435">
    <property type="entry name" value="Cas_Cas6_C"/>
</dbReference>
<organism evidence="5 7">
    <name type="scientific">Candidatus Altarchaeum hamiconexum</name>
    <dbReference type="NCBI Taxonomy" id="1803513"/>
    <lineage>
        <taxon>Archaea</taxon>
        <taxon>Candidatus Altarchaeota</taxon>
        <taxon>Candidatus Altiarchaeia</taxon>
        <taxon>Candidatus Altarchaeales</taxon>
        <taxon>Candidatus Altarchaeaceae</taxon>
        <taxon>Candidatus Altarchaeum</taxon>
    </lineage>
</organism>
<evidence type="ECO:0000256" key="3">
    <source>
        <dbReference type="ARBA" id="ARBA00023118"/>
    </source>
</evidence>
<name>A0A8J8CER8_9ARCH</name>
<dbReference type="GO" id="GO:0016788">
    <property type="term" value="F:hydrolase activity, acting on ester bonds"/>
    <property type="evidence" value="ECO:0007669"/>
    <property type="project" value="InterPro"/>
</dbReference>
<dbReference type="CDD" id="cd21140">
    <property type="entry name" value="Cas6_I-like"/>
    <property type="match status" value="1"/>
</dbReference>
<feature type="domain" description="CRISPR associated protein Cas6 C-terminal" evidence="4">
    <location>
        <begin position="113"/>
        <end position="237"/>
    </location>
</feature>
<dbReference type="AlphaFoldDB" id="A0A8J8CER8"/>
<dbReference type="PANTHER" id="PTHR36984:SF1">
    <property type="entry name" value="CRISPR-ASSOCIATED ENDORIBONUCLEASE CAS6 1"/>
    <property type="match status" value="1"/>
</dbReference>
<protein>
    <submittedName>
        <fullName evidence="5">CRISPR-associated endoribonuclease Cas6</fullName>
    </submittedName>
</protein>
<evidence type="ECO:0000313" key="7">
    <source>
        <dbReference type="Proteomes" id="UP000768163"/>
    </source>
</evidence>
<dbReference type="Gene3D" id="3.30.70.1900">
    <property type="match status" value="1"/>
</dbReference>
<dbReference type="PANTHER" id="PTHR36984">
    <property type="entry name" value="CRISPR-ASSOCIATED ENDORIBONUCLEASE CAS6 1"/>
    <property type="match status" value="1"/>
</dbReference>
<accession>A0A8J8CER8</accession>